<dbReference type="InterPro" id="IPR007219">
    <property type="entry name" value="XnlR_reg_dom"/>
</dbReference>
<protein>
    <recommendedName>
        <fullName evidence="6">Zn(2)-C6 fungal-type domain-containing protein</fullName>
    </recommendedName>
</protein>
<evidence type="ECO:0000313" key="8">
    <source>
        <dbReference type="Proteomes" id="UP000258309"/>
    </source>
</evidence>
<feature type="non-terminal residue" evidence="7">
    <location>
        <position position="572"/>
    </location>
</feature>
<organism evidence="7 8">
    <name type="scientific">Scytalidium lignicola</name>
    <name type="common">Hyphomycete</name>
    <dbReference type="NCBI Taxonomy" id="5539"/>
    <lineage>
        <taxon>Eukaryota</taxon>
        <taxon>Fungi</taxon>
        <taxon>Dikarya</taxon>
        <taxon>Ascomycota</taxon>
        <taxon>Pezizomycotina</taxon>
        <taxon>Leotiomycetes</taxon>
        <taxon>Leotiomycetes incertae sedis</taxon>
        <taxon>Scytalidium</taxon>
    </lineage>
</organism>
<dbReference type="GO" id="GO:0000981">
    <property type="term" value="F:DNA-binding transcription factor activity, RNA polymerase II-specific"/>
    <property type="evidence" value="ECO:0007669"/>
    <property type="project" value="InterPro"/>
</dbReference>
<dbReference type="GO" id="GO:0008270">
    <property type="term" value="F:zinc ion binding"/>
    <property type="evidence" value="ECO:0007669"/>
    <property type="project" value="InterPro"/>
</dbReference>
<dbReference type="EMBL" id="NCSJ02000243">
    <property type="protein sequence ID" value="RFU26774.1"/>
    <property type="molecule type" value="Genomic_DNA"/>
</dbReference>
<keyword evidence="4" id="KW-0804">Transcription</keyword>
<evidence type="ECO:0000256" key="1">
    <source>
        <dbReference type="ARBA" id="ARBA00004123"/>
    </source>
</evidence>
<dbReference type="InterPro" id="IPR036864">
    <property type="entry name" value="Zn2-C6_fun-type_DNA-bd_sf"/>
</dbReference>
<dbReference type="Pfam" id="PF00172">
    <property type="entry name" value="Zn_clus"/>
    <property type="match status" value="1"/>
</dbReference>
<keyword evidence="5" id="KW-0539">Nucleus</keyword>
<dbReference type="SUPFAM" id="SSF57701">
    <property type="entry name" value="Zn2/Cys6 DNA-binding domain"/>
    <property type="match status" value="1"/>
</dbReference>
<dbReference type="Pfam" id="PF04082">
    <property type="entry name" value="Fungal_trans"/>
    <property type="match status" value="1"/>
</dbReference>
<dbReference type="CDD" id="cd00067">
    <property type="entry name" value="GAL4"/>
    <property type="match status" value="1"/>
</dbReference>
<dbReference type="GO" id="GO:0005634">
    <property type="term" value="C:nucleus"/>
    <property type="evidence" value="ECO:0007669"/>
    <property type="project" value="UniProtKB-SubCell"/>
</dbReference>
<dbReference type="InterPro" id="IPR001138">
    <property type="entry name" value="Zn2Cys6_DnaBD"/>
</dbReference>
<dbReference type="GO" id="GO:0006351">
    <property type="term" value="P:DNA-templated transcription"/>
    <property type="evidence" value="ECO:0007669"/>
    <property type="project" value="InterPro"/>
</dbReference>
<dbReference type="Gene3D" id="4.10.240.10">
    <property type="entry name" value="Zn(2)-C6 fungal-type DNA-binding domain"/>
    <property type="match status" value="1"/>
</dbReference>
<keyword evidence="8" id="KW-1185">Reference proteome</keyword>
<reference evidence="7 8" key="1">
    <citation type="submission" date="2018-05" db="EMBL/GenBank/DDBJ databases">
        <title>Draft genome sequence of Scytalidium lignicola DSM 105466, a ubiquitous saprotrophic fungus.</title>
        <authorList>
            <person name="Buettner E."/>
            <person name="Gebauer A.M."/>
            <person name="Hofrichter M."/>
            <person name="Liers C."/>
            <person name="Kellner H."/>
        </authorList>
    </citation>
    <scope>NUCLEOTIDE SEQUENCE [LARGE SCALE GENOMIC DNA]</scope>
    <source>
        <strain evidence="7 8">DSM 105466</strain>
    </source>
</reference>
<proteinExistence type="predicted"/>
<evidence type="ECO:0000259" key="6">
    <source>
        <dbReference type="PROSITE" id="PS50048"/>
    </source>
</evidence>
<dbReference type="PROSITE" id="PS00463">
    <property type="entry name" value="ZN2_CY6_FUNGAL_1"/>
    <property type="match status" value="1"/>
</dbReference>
<dbReference type="PANTHER" id="PTHR47338">
    <property type="entry name" value="ZN(II)2CYS6 TRANSCRIPTION FACTOR (EUROFUNG)-RELATED"/>
    <property type="match status" value="1"/>
</dbReference>
<dbReference type="PANTHER" id="PTHR47338:SF20">
    <property type="entry name" value="ZN(II)2CYS6 TRANSCRIPTION FACTOR (EUROFUNG)"/>
    <property type="match status" value="1"/>
</dbReference>
<evidence type="ECO:0000313" key="7">
    <source>
        <dbReference type="EMBL" id="RFU26774.1"/>
    </source>
</evidence>
<dbReference type="STRING" id="5539.A0A3E2H035"/>
<comment type="subcellular location">
    <subcellularLocation>
        <location evidence="1">Nucleus</location>
    </subcellularLocation>
</comment>
<comment type="caution">
    <text evidence="7">The sequence shown here is derived from an EMBL/GenBank/DDBJ whole genome shotgun (WGS) entry which is preliminary data.</text>
</comment>
<feature type="domain" description="Zn(2)-C6 fungal-type" evidence="6">
    <location>
        <begin position="21"/>
        <end position="51"/>
    </location>
</feature>
<evidence type="ECO:0000256" key="3">
    <source>
        <dbReference type="ARBA" id="ARBA00023015"/>
    </source>
</evidence>
<dbReference type="AlphaFoldDB" id="A0A3E2H035"/>
<dbReference type="PROSITE" id="PS50048">
    <property type="entry name" value="ZN2_CY6_FUNGAL_2"/>
    <property type="match status" value="1"/>
</dbReference>
<gene>
    <name evidence="7" type="ORF">B7463_g9567</name>
</gene>
<dbReference type="InterPro" id="IPR050815">
    <property type="entry name" value="TF_fung"/>
</dbReference>
<evidence type="ECO:0000256" key="5">
    <source>
        <dbReference type="ARBA" id="ARBA00023242"/>
    </source>
</evidence>
<accession>A0A3E2H035</accession>
<evidence type="ECO:0000256" key="2">
    <source>
        <dbReference type="ARBA" id="ARBA00022723"/>
    </source>
</evidence>
<dbReference type="Proteomes" id="UP000258309">
    <property type="component" value="Unassembled WGS sequence"/>
</dbReference>
<sequence length="572" mass="63085">MSMYGSPGGSELSNVPRAHQACMSCRKQKRKCNKALPACSLCERMNRPCDYSEVTPPPTHEDFNALRMKLLDLESRLTGANGGGAALNPPIAYPATPGSVGIPTDTLGPPVGFSALQESPWQGIQNTFPVIAFLDGETFRYGRIAVPIPNIDIPVDVLELLGDGASIQGALTDYFATIHRWIPIVSQKRMTRNMVNPLWEAGPDLALLFLCMKLITSRPQDGIGCAQNPIYLSAKRFITLMETSGMVSLIVLQANLMVTLYEYGQAIYPAAWMSSGWNIRYGNMLGINTFEFTSQLLGRSATWTEQEERKRTWWGVLLVDRMLSLGGQSHIITNQEPKDTDLLPVDDAAWDEGNMTQGIAKTGETPYSEQVAPFPRLCQVSHLLGKIFVHHDATFPSDKDRFDDASRLFEKATSLSRILQEEATDNDYVSLSAAIALSFSAICAVCDPYSCPKTVTGHTDVSTETAEAQLQAIDGLKRASQNIVEFAERLNTVMPLPQDVDRISPFIMDAMYCAAANHAWWVRESGDANSQLALDNLRNCLRRLGTRWRNAAEYLRILEAQEFTYAIGGAGP</sequence>
<feature type="non-terminal residue" evidence="7">
    <location>
        <position position="1"/>
    </location>
</feature>
<dbReference type="OrthoDB" id="3862662at2759"/>
<dbReference type="GO" id="GO:0003677">
    <property type="term" value="F:DNA binding"/>
    <property type="evidence" value="ECO:0007669"/>
    <property type="project" value="InterPro"/>
</dbReference>
<name>A0A3E2H035_SCYLI</name>
<dbReference type="SMART" id="SM00066">
    <property type="entry name" value="GAL4"/>
    <property type="match status" value="1"/>
</dbReference>
<dbReference type="OMA" id="IYPAAWM"/>
<dbReference type="CDD" id="cd12148">
    <property type="entry name" value="fungal_TF_MHR"/>
    <property type="match status" value="1"/>
</dbReference>
<keyword evidence="2" id="KW-0479">Metal-binding</keyword>
<evidence type="ECO:0000256" key="4">
    <source>
        <dbReference type="ARBA" id="ARBA00023163"/>
    </source>
</evidence>
<keyword evidence="3" id="KW-0805">Transcription regulation</keyword>